<dbReference type="EMBL" id="MLJW01001307">
    <property type="protein sequence ID" value="OIQ78925.1"/>
    <property type="molecule type" value="Genomic_DNA"/>
</dbReference>
<dbReference type="AlphaFoldDB" id="A0A1J5QSP5"/>
<comment type="caution">
    <text evidence="1">The sequence shown here is derived from an EMBL/GenBank/DDBJ whole genome shotgun (WGS) entry which is preliminary data.</text>
</comment>
<reference evidence="1" key="1">
    <citation type="submission" date="2016-10" db="EMBL/GenBank/DDBJ databases">
        <title>Sequence of Gallionella enrichment culture.</title>
        <authorList>
            <person name="Poehlein A."/>
            <person name="Muehling M."/>
            <person name="Daniel R."/>
        </authorList>
    </citation>
    <scope>NUCLEOTIDE SEQUENCE</scope>
</reference>
<dbReference type="PROSITE" id="PS51257">
    <property type="entry name" value="PROKAR_LIPOPROTEIN"/>
    <property type="match status" value="1"/>
</dbReference>
<protein>
    <recommendedName>
        <fullName evidence="2">Lipoprotein</fullName>
    </recommendedName>
</protein>
<evidence type="ECO:0008006" key="2">
    <source>
        <dbReference type="Google" id="ProtNLM"/>
    </source>
</evidence>
<gene>
    <name evidence="1" type="ORF">GALL_393550</name>
</gene>
<proteinExistence type="predicted"/>
<accession>A0A1J5QSP5</accession>
<evidence type="ECO:0000313" key="1">
    <source>
        <dbReference type="EMBL" id="OIQ78925.1"/>
    </source>
</evidence>
<name>A0A1J5QSP5_9ZZZZ</name>
<sequence length="352" mass="37270">MQHPFVRLPRAALAGLFLAAAPVSAFACATCGCSLSSDAAMGYSAASGWRISLQYDYINQNQLRGGTRTVSPAQVVNDPTTGELEHDTISRYTTLGLSYSPDADWNINLQIPYVDRSHTSYTDTTSAPFDSAQLNAANLSGSHSSSLGDVKLIGSWQGLLPTHALGLQLGVKLPTGRYGGPNAAGTGVVGNSPVAFSSGPSAGQLLDTSLQPGTGSTDLIVGAYYYQAVSQNFDAFVNGQFQAAMLHKLDQPGADYRPGNLATVSFGLRYEKNPTIVPQLQVNISRKSHDQGALADTLDTAGTVAYLSPGVSVSVMRNMQLYGFVQLPVYSKLDGYQLFPQWTASAGMSYAF</sequence>
<organism evidence="1">
    <name type="scientific">mine drainage metagenome</name>
    <dbReference type="NCBI Taxonomy" id="410659"/>
    <lineage>
        <taxon>unclassified sequences</taxon>
        <taxon>metagenomes</taxon>
        <taxon>ecological metagenomes</taxon>
    </lineage>
</organism>